<name>A0A8T1QMV3_CARIL</name>
<feature type="chain" id="PRO_5035777298" evidence="1">
    <location>
        <begin position="27"/>
        <end position="77"/>
    </location>
</feature>
<keyword evidence="1" id="KW-0732">Signal</keyword>
<evidence type="ECO:0000313" key="2">
    <source>
        <dbReference type="EMBL" id="KAG6655591.1"/>
    </source>
</evidence>
<reference evidence="2" key="1">
    <citation type="submission" date="2020-12" db="EMBL/GenBank/DDBJ databases">
        <title>WGS assembly of Carya illinoinensis cv. Pawnee.</title>
        <authorList>
            <person name="Platts A."/>
            <person name="Shu S."/>
            <person name="Wright S."/>
            <person name="Barry K."/>
            <person name="Edger P."/>
            <person name="Pires J.C."/>
            <person name="Schmutz J."/>
        </authorList>
    </citation>
    <scope>NUCLEOTIDE SEQUENCE</scope>
    <source>
        <tissue evidence="2">Leaf</tissue>
    </source>
</reference>
<reference evidence="3" key="2">
    <citation type="submission" date="2021-01" db="EMBL/GenBank/DDBJ databases">
        <authorList>
            <person name="Lovell J.T."/>
            <person name="Bentley N."/>
            <person name="Bhattarai G."/>
            <person name="Jenkins J.W."/>
            <person name="Sreedasyam A."/>
            <person name="Alarcon Y."/>
            <person name="Bock C."/>
            <person name="Boston L."/>
            <person name="Carlson J."/>
            <person name="Cervantes K."/>
            <person name="Clermont K."/>
            <person name="Krom N."/>
            <person name="Kubenka K."/>
            <person name="Mamidi S."/>
            <person name="Mattison C."/>
            <person name="Monteros M."/>
            <person name="Pisani C."/>
            <person name="Plott C."/>
            <person name="Rajasekar S."/>
            <person name="Rhein H.S."/>
            <person name="Rohla C."/>
            <person name="Song M."/>
            <person name="Hilaire R.S."/>
            <person name="Shu S."/>
            <person name="Wells L."/>
            <person name="Wang X."/>
            <person name="Webber J."/>
            <person name="Heerema R.J."/>
            <person name="Klein P."/>
            <person name="Conner P."/>
            <person name="Grauke L."/>
            <person name="Grimwood J."/>
            <person name="Schmutz J."/>
            <person name="Randall J.J."/>
        </authorList>
    </citation>
    <scope>NUCLEOTIDE SEQUENCE</scope>
    <source>
        <tissue evidence="3">Leaf</tissue>
    </source>
</reference>
<keyword evidence="4" id="KW-1185">Reference proteome</keyword>
<dbReference type="Proteomes" id="UP000811609">
    <property type="component" value="Chromosome 5"/>
</dbReference>
<evidence type="ECO:0000256" key="1">
    <source>
        <dbReference type="SAM" id="SignalP"/>
    </source>
</evidence>
<dbReference type="OrthoDB" id="984915at2759"/>
<comment type="caution">
    <text evidence="2">The sequence shown here is derived from an EMBL/GenBank/DDBJ whole genome shotgun (WGS) entry which is preliminary data.</text>
</comment>
<evidence type="ECO:0000313" key="3">
    <source>
        <dbReference type="EMBL" id="KAG6714842.1"/>
    </source>
</evidence>
<organism evidence="2 4">
    <name type="scientific">Carya illinoinensis</name>
    <name type="common">Pecan</name>
    <dbReference type="NCBI Taxonomy" id="32201"/>
    <lineage>
        <taxon>Eukaryota</taxon>
        <taxon>Viridiplantae</taxon>
        <taxon>Streptophyta</taxon>
        <taxon>Embryophyta</taxon>
        <taxon>Tracheophyta</taxon>
        <taxon>Spermatophyta</taxon>
        <taxon>Magnoliopsida</taxon>
        <taxon>eudicotyledons</taxon>
        <taxon>Gunneridae</taxon>
        <taxon>Pentapetalae</taxon>
        <taxon>rosids</taxon>
        <taxon>fabids</taxon>
        <taxon>Fagales</taxon>
        <taxon>Juglandaceae</taxon>
        <taxon>Carya</taxon>
    </lineage>
</organism>
<dbReference type="EMBL" id="CM031813">
    <property type="protein sequence ID" value="KAG6655591.1"/>
    <property type="molecule type" value="Genomic_DNA"/>
</dbReference>
<proteinExistence type="predicted"/>
<sequence>MKCFPAFPLLVLFFLVLSSGTTLGEAQSCSEPTLHILYCTKQTCVQSCVETHGRSINGGCIDENTCCCLDVSIYEIK</sequence>
<evidence type="ECO:0000313" key="4">
    <source>
        <dbReference type="Proteomes" id="UP000811609"/>
    </source>
</evidence>
<gene>
    <name evidence="2" type="ORF">CIPAW_05G227700</name>
    <name evidence="3" type="ORF">I3842_05G221900</name>
</gene>
<dbReference type="EMBL" id="CM031829">
    <property type="protein sequence ID" value="KAG6714842.1"/>
    <property type="molecule type" value="Genomic_DNA"/>
</dbReference>
<feature type="signal peptide" evidence="1">
    <location>
        <begin position="1"/>
        <end position="26"/>
    </location>
</feature>
<accession>A0A8T1QMV3</accession>
<dbReference type="AlphaFoldDB" id="A0A8T1QMV3"/>
<protein>
    <submittedName>
        <fullName evidence="2">Uncharacterized protein</fullName>
    </submittedName>
</protein>
<dbReference type="Proteomes" id="UP000811246">
    <property type="component" value="Chromosome 5"/>
</dbReference>